<evidence type="ECO:0000256" key="4">
    <source>
        <dbReference type="ARBA" id="ARBA00022741"/>
    </source>
</evidence>
<dbReference type="SUPFAM" id="SSF52540">
    <property type="entry name" value="P-loop containing nucleoside triphosphate hydrolases"/>
    <property type="match status" value="1"/>
</dbReference>
<evidence type="ECO:0000313" key="12">
    <source>
        <dbReference type="EMBL" id="BAI68718.1"/>
    </source>
</evidence>
<feature type="coiled-coil region" evidence="10">
    <location>
        <begin position="129"/>
        <end position="163"/>
    </location>
</feature>
<evidence type="ECO:0000256" key="5">
    <source>
        <dbReference type="ARBA" id="ARBA00022763"/>
    </source>
</evidence>
<dbReference type="KEGG" id="hte:Hydth_0248"/>
<feature type="coiled-coil region" evidence="10">
    <location>
        <begin position="299"/>
        <end position="336"/>
    </location>
</feature>
<dbReference type="GO" id="GO:0005524">
    <property type="term" value="F:ATP binding"/>
    <property type="evidence" value="ECO:0007669"/>
    <property type="project" value="UniProtKB-KW"/>
</dbReference>
<evidence type="ECO:0000313" key="13">
    <source>
        <dbReference type="Proteomes" id="UP000002574"/>
    </source>
</evidence>
<evidence type="ECO:0000256" key="2">
    <source>
        <dbReference type="ARBA" id="ARBA00009441"/>
    </source>
</evidence>
<evidence type="ECO:0000256" key="9">
    <source>
        <dbReference type="PIRNR" id="PIRNR003128"/>
    </source>
</evidence>
<evidence type="ECO:0000256" key="10">
    <source>
        <dbReference type="SAM" id="Coils"/>
    </source>
</evidence>
<dbReference type="EMBL" id="AP011112">
    <property type="protein sequence ID" value="BAI68718.1"/>
    <property type="molecule type" value="Genomic_DNA"/>
</dbReference>
<dbReference type="InterPro" id="IPR004604">
    <property type="entry name" value="DNA_recomb/repair_RecN"/>
</dbReference>
<dbReference type="GO" id="GO:0043590">
    <property type="term" value="C:bacterial nucleoid"/>
    <property type="evidence" value="ECO:0007669"/>
    <property type="project" value="TreeGrafter"/>
</dbReference>
<comment type="function">
    <text evidence="1 9">May be involved in recombinational repair of damaged DNA.</text>
</comment>
<keyword evidence="5 9" id="KW-0227">DNA damage</keyword>
<dbReference type="RefSeq" id="WP_012962901.1">
    <property type="nucleotide sequence ID" value="NC_013799.1"/>
</dbReference>
<evidence type="ECO:0000256" key="7">
    <source>
        <dbReference type="ARBA" id="ARBA00023204"/>
    </source>
</evidence>
<dbReference type="InterPro" id="IPR027417">
    <property type="entry name" value="P-loop_NTPase"/>
</dbReference>
<dbReference type="AlphaFoldDB" id="D3DFW6"/>
<evidence type="ECO:0000256" key="1">
    <source>
        <dbReference type="ARBA" id="ARBA00003618"/>
    </source>
</evidence>
<evidence type="ECO:0000256" key="8">
    <source>
        <dbReference type="ARBA" id="ARBA00033408"/>
    </source>
</evidence>
<gene>
    <name evidence="12" type="primary">recN</name>
    <name evidence="12" type="ordered locus">HTH_0251</name>
</gene>
<dbReference type="PANTHER" id="PTHR11059">
    <property type="entry name" value="DNA REPAIR PROTEIN RECN"/>
    <property type="match status" value="1"/>
</dbReference>
<organism evidence="12 13">
    <name type="scientific">Hydrogenobacter thermophilus (strain DSM 6534 / IAM 12695 / TK-6)</name>
    <dbReference type="NCBI Taxonomy" id="608538"/>
    <lineage>
        <taxon>Bacteria</taxon>
        <taxon>Pseudomonadati</taxon>
        <taxon>Aquificota</taxon>
        <taxon>Aquificia</taxon>
        <taxon>Aquificales</taxon>
        <taxon>Aquificaceae</taxon>
        <taxon>Hydrogenobacter</taxon>
    </lineage>
</organism>
<sequence length="521" mass="60273">MLVRIYLEDFFIIKHQEVEFGEGLNVLTGESGAGKSLTVSSLLFLMGHQQEYPEGTAVEAEFLKDGEQILVRREIKKGKSRYYLNGVGSIQKVVKEIVSSMVLLQGQNDRMKILRRDFQRDLYDRFAGVLDLRREYEKLYARLEHLKEKLRDWNERQRERKIRLAVILEELRDIERVGLSHQEYEDIKEKLSTIEHMEKINALVGRALDHLDTHGGLIDRMLDLKRALSELCRYDKTVEPFVKGMENISDELKYLRQFLSSKLLDLDPEEINRLNEKVYQVQKLERRYGMKYKDILAYAGKLRSQIEAYQKEEDSKEELEEEILHLEKTLTSLADKLSDGRRSAKETFEERVMETLRDMGLERSSFKVNFSQEEGRYGRERVEFLFSSYGKDEKPLESVVSGGEISRIALSFFLLSPTSETYVLDEIDAGIGGETSLRLAKLLRRLSESMQVIVITHSPAIASAAHKHILVKKEFKDDSAFVKIEELSGEERLEEIARLMGVVSEKTIEGAKDLVKETSNV</sequence>
<dbReference type="GO" id="GO:0006281">
    <property type="term" value="P:DNA repair"/>
    <property type="evidence" value="ECO:0007669"/>
    <property type="project" value="UniProtKB-KW"/>
</dbReference>
<proteinExistence type="inferred from homology"/>
<feature type="domain" description="RecF/RecN/SMC N-terminal" evidence="11">
    <location>
        <begin position="65"/>
        <end position="473"/>
    </location>
</feature>
<dbReference type="GO" id="GO:0006310">
    <property type="term" value="P:DNA recombination"/>
    <property type="evidence" value="ECO:0007669"/>
    <property type="project" value="InterPro"/>
</dbReference>
<keyword evidence="7 9" id="KW-0234">DNA repair</keyword>
<dbReference type="STRING" id="608538.HTH_0251"/>
<keyword evidence="13" id="KW-1185">Reference proteome</keyword>
<evidence type="ECO:0000256" key="6">
    <source>
        <dbReference type="ARBA" id="ARBA00022840"/>
    </source>
</evidence>
<dbReference type="PIRSF" id="PIRSF003128">
    <property type="entry name" value="RecN"/>
    <property type="match status" value="1"/>
</dbReference>
<dbReference type="OrthoDB" id="9806954at2"/>
<keyword evidence="10" id="KW-0175">Coiled coil</keyword>
<dbReference type="Pfam" id="PF02463">
    <property type="entry name" value="SMC_N"/>
    <property type="match status" value="1"/>
</dbReference>
<accession>D3DFW6</accession>
<dbReference type="eggNOG" id="COG0497">
    <property type="taxonomic scope" value="Bacteria"/>
</dbReference>
<keyword evidence="6" id="KW-0067">ATP-binding</keyword>
<protein>
    <recommendedName>
        <fullName evidence="3 9">DNA repair protein RecN</fullName>
    </recommendedName>
    <alternativeName>
        <fullName evidence="8 9">Recombination protein N</fullName>
    </alternativeName>
</protein>
<dbReference type="PANTHER" id="PTHR11059:SF0">
    <property type="entry name" value="DNA REPAIR PROTEIN RECN"/>
    <property type="match status" value="1"/>
</dbReference>
<evidence type="ECO:0000259" key="11">
    <source>
        <dbReference type="Pfam" id="PF02463"/>
    </source>
</evidence>
<dbReference type="Proteomes" id="UP000002574">
    <property type="component" value="Chromosome"/>
</dbReference>
<reference evidence="12 13" key="1">
    <citation type="journal article" date="2010" name="J. Bacteriol.">
        <title>Complete genome sequence of the thermophilic, obligately chemolithoautotrophic hydrogen-oxidizing bacterium Hydrogenobacter thermophilus TK-6.</title>
        <authorList>
            <person name="Arai H."/>
            <person name="Kanbe H."/>
            <person name="Ishii M."/>
            <person name="Igarashi Y."/>
        </authorList>
    </citation>
    <scope>NUCLEOTIDE SEQUENCE [LARGE SCALE GENOMIC DNA]</scope>
    <source>
        <strain evidence="13">DSM 6534 / IAM 12695 / TK-6 [Tokyo]</strain>
    </source>
</reference>
<evidence type="ECO:0000256" key="3">
    <source>
        <dbReference type="ARBA" id="ARBA00021315"/>
    </source>
</evidence>
<dbReference type="InterPro" id="IPR003395">
    <property type="entry name" value="RecF/RecN/SMC_N"/>
</dbReference>
<name>D3DFW6_HYDTT</name>
<comment type="similarity">
    <text evidence="2 9">Belongs to the RecN family.</text>
</comment>
<dbReference type="PATRIC" id="fig|608538.5.peg.250"/>
<keyword evidence="4" id="KW-0547">Nucleotide-binding</keyword>
<dbReference type="GO" id="GO:0009432">
    <property type="term" value="P:SOS response"/>
    <property type="evidence" value="ECO:0007669"/>
    <property type="project" value="TreeGrafter"/>
</dbReference>
<dbReference type="Gene3D" id="3.40.50.300">
    <property type="entry name" value="P-loop containing nucleotide triphosphate hydrolases"/>
    <property type="match status" value="2"/>
</dbReference>
<dbReference type="KEGG" id="hth:HTH_0251"/>